<reference evidence="3" key="2">
    <citation type="submission" date="2025-08" db="UniProtKB">
        <authorList>
            <consortium name="RefSeq"/>
        </authorList>
    </citation>
    <scope>IDENTIFICATION</scope>
    <source>
        <tissue evidence="3">Blood</tissue>
    </source>
</reference>
<feature type="compositionally biased region" description="Low complexity" evidence="1">
    <location>
        <begin position="308"/>
        <end position="324"/>
    </location>
</feature>
<protein>
    <submittedName>
        <fullName evidence="3">Proline-rich protein 2-like</fullName>
    </submittedName>
</protein>
<evidence type="ECO:0000313" key="2">
    <source>
        <dbReference type="Proteomes" id="UP001652583"/>
    </source>
</evidence>
<dbReference type="RefSeq" id="XP_053057637.1">
    <property type="nucleotide sequence ID" value="XM_053201662.1"/>
</dbReference>
<organism evidence="2 3">
    <name type="scientific">Acinonyx jubatus</name>
    <name type="common">Cheetah</name>
    <dbReference type="NCBI Taxonomy" id="32536"/>
    <lineage>
        <taxon>Eukaryota</taxon>
        <taxon>Metazoa</taxon>
        <taxon>Chordata</taxon>
        <taxon>Craniata</taxon>
        <taxon>Vertebrata</taxon>
        <taxon>Euteleostomi</taxon>
        <taxon>Mammalia</taxon>
        <taxon>Eutheria</taxon>
        <taxon>Laurasiatheria</taxon>
        <taxon>Carnivora</taxon>
        <taxon>Feliformia</taxon>
        <taxon>Felidae</taxon>
        <taxon>Felinae</taxon>
        <taxon>Acinonyx</taxon>
    </lineage>
</organism>
<evidence type="ECO:0000256" key="1">
    <source>
        <dbReference type="SAM" id="MobiDB-lite"/>
    </source>
</evidence>
<feature type="compositionally biased region" description="Pro residues" evidence="1">
    <location>
        <begin position="131"/>
        <end position="141"/>
    </location>
</feature>
<keyword evidence="2" id="KW-1185">Reference proteome</keyword>
<feature type="region of interest" description="Disordered" evidence="1">
    <location>
        <begin position="1"/>
        <end position="262"/>
    </location>
</feature>
<feature type="compositionally biased region" description="Low complexity" evidence="1">
    <location>
        <begin position="223"/>
        <end position="234"/>
    </location>
</feature>
<feature type="compositionally biased region" description="Pro residues" evidence="1">
    <location>
        <begin position="235"/>
        <end position="255"/>
    </location>
</feature>
<accession>A0ABM3NDX6</accession>
<sequence length="324" mass="33767">MSRAAESGASAQSGPCPHLPLGLRISAPRKPLGSRGRQDRTKPASLTTDPASTGARRACGGRTPAEDGPGWLPGRGQERPPAARLGGGEGLRGETRSLPPPVRYLGPAGTRPEGLPAVARTAMFCRIPEPTRSPLPGPGPKQRPRGSGSGGGDRSGGRGGPSAPLRTHLSARSRPTRGSYWSFRRPLDPGVRRLRGKRPPAQATRPRATGASLARLSHRQSDPVAPWPRAAVRAPPCPPYPPTFPFPPPPPPPPAAQAQNAALTTPEISSTFGHLAKSRCQHLPGFAGLLELATGFSRIPSVAGCQQSRASPRATARSPRPTSA</sequence>
<name>A0ABM3NDX6_ACIJB</name>
<evidence type="ECO:0000313" key="3">
    <source>
        <dbReference type="RefSeq" id="XP_053057637.1"/>
    </source>
</evidence>
<dbReference type="Proteomes" id="UP001652583">
    <property type="component" value="Chromosome X"/>
</dbReference>
<gene>
    <name evidence="3" type="primary">LOC128311450</name>
</gene>
<dbReference type="GeneID" id="128311450"/>
<proteinExistence type="predicted"/>
<feature type="region of interest" description="Disordered" evidence="1">
    <location>
        <begin position="302"/>
        <end position="324"/>
    </location>
</feature>
<reference evidence="2" key="1">
    <citation type="submission" date="2025-05" db="UniProtKB">
        <authorList>
            <consortium name="RefSeq"/>
        </authorList>
    </citation>
    <scope>NUCLEOTIDE SEQUENCE [LARGE SCALE GENOMIC DNA]</scope>
</reference>
<feature type="compositionally biased region" description="Gly residues" evidence="1">
    <location>
        <begin position="147"/>
        <end position="160"/>
    </location>
</feature>